<evidence type="ECO:0000313" key="2">
    <source>
        <dbReference type="Proteomes" id="UP001405405"/>
    </source>
</evidence>
<proteinExistence type="predicted"/>
<keyword evidence="2" id="KW-1185">Reference proteome</keyword>
<evidence type="ECO:0008006" key="3">
    <source>
        <dbReference type="Google" id="ProtNLM"/>
    </source>
</evidence>
<name>A0ABV0CS40_9NEIS</name>
<dbReference type="RefSeq" id="WP_346790934.1">
    <property type="nucleotide sequence ID" value="NZ_JAYFSJ010000026.1"/>
</dbReference>
<accession>A0ABV0CS40</accession>
<gene>
    <name evidence="1" type="ORF">VA599_23645</name>
</gene>
<sequence length="266" mass="29797">MRDICYAMLKISDFKRSSNLTSLFNLIVENFPDDACFSIVGKKSIPVAGQASLVAGQFKTIFSTRENKREYVFIFNPKDGLLCFECEPEGIVLPPKNVFDVFQGVVARLAFQSQNENAAAYPIPNISYLISSLEKAFDFNGKNRFIEIIKGETILLRSCNPDVMDQIIKELNRANVDGASNDDDKVSEKDDPNSEAKAAIIQRDNSSQGEMINLVIGGFAKLCMGEVSSESVPIVYRVMPKIKTTDATARRNWLISYLIEKHMKRD</sequence>
<organism evidence="1 2">
    <name type="scientific">Chromobacterium indicum</name>
    <dbReference type="NCBI Taxonomy" id="3110228"/>
    <lineage>
        <taxon>Bacteria</taxon>
        <taxon>Pseudomonadati</taxon>
        <taxon>Pseudomonadota</taxon>
        <taxon>Betaproteobacteria</taxon>
        <taxon>Neisseriales</taxon>
        <taxon>Chromobacteriaceae</taxon>
        <taxon>Chromobacterium</taxon>
    </lineage>
</organism>
<evidence type="ECO:0000313" key="1">
    <source>
        <dbReference type="EMBL" id="MEN7433743.1"/>
    </source>
</evidence>
<reference evidence="1 2" key="1">
    <citation type="submission" date="2023-12" db="EMBL/GenBank/DDBJ databases">
        <title>Chromobacterium sp. strain TRC.1.1.SA producing antimicrobial pigment.</title>
        <authorList>
            <person name="Verma N."/>
            <person name="Choksket S."/>
            <person name="Pinnaka A.K."/>
            <person name="Korpole S."/>
        </authorList>
    </citation>
    <scope>NUCLEOTIDE SEQUENCE [LARGE SCALE GENOMIC DNA]</scope>
    <source>
        <strain evidence="1 2">TRC1.1.SA</strain>
    </source>
</reference>
<protein>
    <recommendedName>
        <fullName evidence="3">DUF4747 domain-containing protein</fullName>
    </recommendedName>
</protein>
<dbReference type="Proteomes" id="UP001405405">
    <property type="component" value="Unassembled WGS sequence"/>
</dbReference>
<dbReference type="EMBL" id="JAYFSJ010000026">
    <property type="protein sequence ID" value="MEN7433743.1"/>
    <property type="molecule type" value="Genomic_DNA"/>
</dbReference>
<comment type="caution">
    <text evidence="1">The sequence shown here is derived from an EMBL/GenBank/DDBJ whole genome shotgun (WGS) entry which is preliminary data.</text>
</comment>